<evidence type="ECO:0000313" key="6">
    <source>
        <dbReference type="EMBL" id="MBJ6727985.1"/>
    </source>
</evidence>
<dbReference type="InterPro" id="IPR036594">
    <property type="entry name" value="Meth_synthase_dom"/>
</dbReference>
<dbReference type="PANTHER" id="PTHR45833">
    <property type="entry name" value="METHIONINE SYNTHASE"/>
    <property type="match status" value="1"/>
</dbReference>
<dbReference type="SUPFAM" id="SSF47644">
    <property type="entry name" value="Methionine synthase domain"/>
    <property type="match status" value="1"/>
</dbReference>
<dbReference type="Pfam" id="PF02607">
    <property type="entry name" value="B12-binding_2"/>
    <property type="match status" value="1"/>
</dbReference>
<dbReference type="FunFam" id="3.40.50.280:FF:000003">
    <property type="entry name" value="Dimethylamine methyltransferase corrinoid protein"/>
    <property type="match status" value="1"/>
</dbReference>
<dbReference type="Gene3D" id="1.10.1240.10">
    <property type="entry name" value="Methionine synthase domain"/>
    <property type="match status" value="1"/>
</dbReference>
<dbReference type="InterPro" id="IPR003759">
    <property type="entry name" value="Cbl-bd_cap"/>
</dbReference>
<keyword evidence="2" id="KW-0479">Metal-binding</keyword>
<keyword evidence="3" id="KW-0170">Cobalt</keyword>
<dbReference type="GO" id="GO:0008705">
    <property type="term" value="F:methionine synthase activity"/>
    <property type="evidence" value="ECO:0007669"/>
    <property type="project" value="TreeGrafter"/>
</dbReference>
<keyword evidence="7" id="KW-1185">Reference proteome</keyword>
<dbReference type="InterPro" id="IPR050554">
    <property type="entry name" value="Met_Synthase/Corrinoid"/>
</dbReference>
<dbReference type="Pfam" id="PF02310">
    <property type="entry name" value="B12-binding"/>
    <property type="match status" value="1"/>
</dbReference>
<sequence>MAKTKEALWQELSDSVLEMEEDRAVAAAEEVVAQGYDAFEAIERGLSAGMERAGQLFEEEEYFIPELLICSDAMYAGMDVLKPHLRQDDIAEKHKVVIGVIEGDTHDIGKNLVKTMLETSGFEVTDLGRDIAPARFVETAKEIGAQLIALSTLMTTTMEGMGAVVRQLREEGIRDNFKVMVGGGPISQGFADRIGADGYAVNAAEAIRLARSLVGASESVAA</sequence>
<dbReference type="InterPro" id="IPR036724">
    <property type="entry name" value="Cobalamin-bd_sf"/>
</dbReference>
<accession>A0A8J7M3D4</accession>
<dbReference type="GO" id="GO:0005829">
    <property type="term" value="C:cytosol"/>
    <property type="evidence" value="ECO:0007669"/>
    <property type="project" value="TreeGrafter"/>
</dbReference>
<dbReference type="GO" id="GO:0031419">
    <property type="term" value="F:cobalamin binding"/>
    <property type="evidence" value="ECO:0007669"/>
    <property type="project" value="InterPro"/>
</dbReference>
<dbReference type="GO" id="GO:0050667">
    <property type="term" value="P:homocysteine metabolic process"/>
    <property type="evidence" value="ECO:0007669"/>
    <property type="project" value="TreeGrafter"/>
</dbReference>
<evidence type="ECO:0000256" key="3">
    <source>
        <dbReference type="ARBA" id="ARBA00023285"/>
    </source>
</evidence>
<dbReference type="GO" id="GO:0046653">
    <property type="term" value="P:tetrahydrofolate metabolic process"/>
    <property type="evidence" value="ECO:0007669"/>
    <property type="project" value="TreeGrafter"/>
</dbReference>
<gene>
    <name evidence="6" type="ORF">JFN93_25030</name>
</gene>
<feature type="domain" description="B12-binding N-terminal" evidence="5">
    <location>
        <begin position="1"/>
        <end position="93"/>
    </location>
</feature>
<dbReference type="AlphaFoldDB" id="A0A8J7M3D4"/>
<dbReference type="PROSITE" id="PS51337">
    <property type="entry name" value="B12_BINDING_NTER"/>
    <property type="match status" value="1"/>
</dbReference>
<feature type="domain" description="B12-binding" evidence="4">
    <location>
        <begin position="93"/>
        <end position="222"/>
    </location>
</feature>
<evidence type="ECO:0000259" key="5">
    <source>
        <dbReference type="PROSITE" id="PS51337"/>
    </source>
</evidence>
<reference evidence="6" key="1">
    <citation type="submission" date="2020-12" db="EMBL/GenBank/DDBJ databases">
        <title>Geomonas sp. Red875, isolated from river sediment.</title>
        <authorList>
            <person name="Xu Z."/>
            <person name="Zhang Z."/>
            <person name="Masuda Y."/>
            <person name="Itoh H."/>
            <person name="Senoo K."/>
        </authorList>
    </citation>
    <scope>NUCLEOTIDE SEQUENCE</scope>
    <source>
        <strain evidence="6">Red875</strain>
    </source>
</reference>
<organism evidence="6 7">
    <name type="scientific">Geomesophilobacter sediminis</name>
    <dbReference type="NCBI Taxonomy" id="2798584"/>
    <lineage>
        <taxon>Bacteria</taxon>
        <taxon>Pseudomonadati</taxon>
        <taxon>Thermodesulfobacteriota</taxon>
        <taxon>Desulfuromonadia</taxon>
        <taxon>Geobacterales</taxon>
        <taxon>Geobacteraceae</taxon>
        <taxon>Geomesophilobacter</taxon>
    </lineage>
</organism>
<dbReference type="Gene3D" id="3.40.50.280">
    <property type="entry name" value="Cobalamin-binding domain"/>
    <property type="match status" value="1"/>
</dbReference>
<evidence type="ECO:0000313" key="7">
    <source>
        <dbReference type="Proteomes" id="UP000636888"/>
    </source>
</evidence>
<dbReference type="CDD" id="cd02070">
    <property type="entry name" value="corrinoid_protein_B12-BD"/>
    <property type="match status" value="1"/>
</dbReference>
<evidence type="ECO:0000256" key="2">
    <source>
        <dbReference type="ARBA" id="ARBA00022723"/>
    </source>
</evidence>
<dbReference type="PROSITE" id="PS51332">
    <property type="entry name" value="B12_BINDING"/>
    <property type="match status" value="1"/>
</dbReference>
<protein>
    <submittedName>
        <fullName evidence="6">Corrinoid protein</fullName>
    </submittedName>
</protein>
<evidence type="ECO:0000259" key="4">
    <source>
        <dbReference type="PROSITE" id="PS51332"/>
    </source>
</evidence>
<dbReference type="SMART" id="SM01018">
    <property type="entry name" value="B12-binding_2"/>
    <property type="match status" value="1"/>
</dbReference>
<dbReference type="Proteomes" id="UP000636888">
    <property type="component" value="Unassembled WGS sequence"/>
</dbReference>
<name>A0A8J7M3D4_9BACT</name>
<dbReference type="InterPro" id="IPR006158">
    <property type="entry name" value="Cobalamin-bd"/>
</dbReference>
<dbReference type="SUPFAM" id="SSF52242">
    <property type="entry name" value="Cobalamin (vitamin B12)-binding domain"/>
    <property type="match status" value="1"/>
</dbReference>
<comment type="similarity">
    <text evidence="1">Belongs to the methylamine corrinoid protein family.</text>
</comment>
<dbReference type="RefSeq" id="WP_199387124.1">
    <property type="nucleotide sequence ID" value="NZ_JAEMHM010000036.1"/>
</dbReference>
<dbReference type="PANTHER" id="PTHR45833:SF1">
    <property type="entry name" value="METHIONINE SYNTHASE"/>
    <property type="match status" value="1"/>
</dbReference>
<dbReference type="EMBL" id="JAEMHM010000036">
    <property type="protein sequence ID" value="MBJ6727985.1"/>
    <property type="molecule type" value="Genomic_DNA"/>
</dbReference>
<dbReference type="GO" id="GO:0046872">
    <property type="term" value="F:metal ion binding"/>
    <property type="evidence" value="ECO:0007669"/>
    <property type="project" value="UniProtKB-KW"/>
</dbReference>
<evidence type="ECO:0000256" key="1">
    <source>
        <dbReference type="ARBA" id="ARBA00010854"/>
    </source>
</evidence>
<comment type="caution">
    <text evidence="6">The sequence shown here is derived from an EMBL/GenBank/DDBJ whole genome shotgun (WGS) entry which is preliminary data.</text>
</comment>
<proteinExistence type="inferred from homology"/>